<dbReference type="RefSeq" id="WP_242375767.1">
    <property type="nucleotide sequence ID" value="NZ_JAKRKC020000002.1"/>
</dbReference>
<feature type="region of interest" description="Disordered" evidence="1">
    <location>
        <begin position="40"/>
        <end position="60"/>
    </location>
</feature>
<evidence type="ECO:0008006" key="4">
    <source>
        <dbReference type="Google" id="ProtNLM"/>
    </source>
</evidence>
<sequence length="406" mass="43509">MSAIVVIGAGPAGTSVVDRIRADAPRPGGGRAVEVHFVDPDAPATDLPGSAAPAGERPGPEERAEAAFAARHGLLHLPAGPDQERGLERVPAGEPVLVRGSGQAFADLLPRLTAGRGGRFSRGREGEPVYLPSGHEPLLYVGSRRGVPHHARPGYDLAGQARPRRFPYEGDERRATAKELAYAYYRELFTAHPSRTRTTWAEFEPAFARAEQGGKEMRALVTRSVPRFADRLHLDRLARPLHGMRFGDLAGLQRWMHGYLAADLQRRADPGFSPDLALIRALLAARPRMAGDPWFDGLCGLLADGPPLDRQAELLALARAGVVTFIGATPRIERDEDGWRASGPTAPGSTRARTLIEARRPRSGPAGADPLIAGLHARGECRDIAGLLDVRLPGPGQATGGRSGRR</sequence>
<feature type="compositionally biased region" description="Low complexity" evidence="1">
    <location>
        <begin position="48"/>
        <end position="57"/>
    </location>
</feature>
<proteinExistence type="predicted"/>
<dbReference type="Proteomes" id="UP001317259">
    <property type="component" value="Unassembled WGS sequence"/>
</dbReference>
<evidence type="ECO:0000256" key="1">
    <source>
        <dbReference type="SAM" id="MobiDB-lite"/>
    </source>
</evidence>
<protein>
    <recommendedName>
        <fullName evidence="4">FAD-dependent urate hydroxylase HpyO FAD/NAD(P)-binding domain-containing protein</fullName>
    </recommendedName>
</protein>
<comment type="caution">
    <text evidence="2">The sequence shown here is derived from an EMBL/GenBank/DDBJ whole genome shotgun (WGS) entry which is preliminary data.</text>
</comment>
<gene>
    <name evidence="2" type="ORF">MF672_032110</name>
</gene>
<name>A0ABT0G1C0_9ACTN</name>
<keyword evidence="3" id="KW-1185">Reference proteome</keyword>
<reference evidence="2 3" key="1">
    <citation type="submission" date="2022-04" db="EMBL/GenBank/DDBJ databases">
        <title>Genome draft of Actinomadura sp. ATCC 31491.</title>
        <authorList>
            <person name="Shi X."/>
            <person name="Du Y."/>
        </authorList>
    </citation>
    <scope>NUCLEOTIDE SEQUENCE [LARGE SCALE GENOMIC DNA]</scope>
    <source>
        <strain evidence="2 3">ATCC 31491</strain>
    </source>
</reference>
<evidence type="ECO:0000313" key="3">
    <source>
        <dbReference type="Proteomes" id="UP001317259"/>
    </source>
</evidence>
<dbReference type="EMBL" id="JAKRKC020000002">
    <property type="protein sequence ID" value="MCK2218405.1"/>
    <property type="molecule type" value="Genomic_DNA"/>
</dbReference>
<evidence type="ECO:0000313" key="2">
    <source>
        <dbReference type="EMBL" id="MCK2218405.1"/>
    </source>
</evidence>
<accession>A0ABT0G1C0</accession>
<feature type="region of interest" description="Disordered" evidence="1">
    <location>
        <begin position="336"/>
        <end position="367"/>
    </location>
</feature>
<organism evidence="2 3">
    <name type="scientific">Actinomadura luzonensis</name>
    <dbReference type="NCBI Taxonomy" id="2805427"/>
    <lineage>
        <taxon>Bacteria</taxon>
        <taxon>Bacillati</taxon>
        <taxon>Actinomycetota</taxon>
        <taxon>Actinomycetes</taxon>
        <taxon>Streptosporangiales</taxon>
        <taxon>Thermomonosporaceae</taxon>
        <taxon>Actinomadura</taxon>
    </lineage>
</organism>